<gene>
    <name evidence="1" type="ORF">BKD09_18845</name>
</gene>
<dbReference type="CDD" id="cd00085">
    <property type="entry name" value="HNHc"/>
    <property type="match status" value="1"/>
</dbReference>
<dbReference type="EMBL" id="CP017637">
    <property type="protein sequence ID" value="APG10391.1"/>
    <property type="molecule type" value="Genomic_DNA"/>
</dbReference>
<evidence type="ECO:0008006" key="3">
    <source>
        <dbReference type="Google" id="ProtNLM"/>
    </source>
</evidence>
<dbReference type="AlphaFoldDB" id="A0A1L3FAQ8"/>
<proteinExistence type="predicted"/>
<evidence type="ECO:0000313" key="1">
    <source>
        <dbReference type="EMBL" id="APG10391.1"/>
    </source>
</evidence>
<dbReference type="Proteomes" id="UP000181962">
    <property type="component" value="Chromosome"/>
</dbReference>
<protein>
    <recommendedName>
        <fullName evidence="3">Integrase</fullName>
    </recommendedName>
</protein>
<reference evidence="1 2" key="1">
    <citation type="submission" date="2016-11" db="EMBL/GenBank/DDBJ databases">
        <title>Complete Genome Sequence of Bradyrhizobium sp. strain J5, an isolated from soybean nodule in Hokkaido.</title>
        <authorList>
            <person name="Kanehara K."/>
        </authorList>
    </citation>
    <scope>NUCLEOTIDE SEQUENCE [LARGE SCALE GENOMIC DNA]</scope>
    <source>
        <strain evidence="1 2">J5</strain>
    </source>
</reference>
<dbReference type="InterPro" id="IPR003615">
    <property type="entry name" value="HNH_nuc"/>
</dbReference>
<name>A0A1L3FAQ8_BRAJP</name>
<organism evidence="1 2">
    <name type="scientific">Bradyrhizobium japonicum</name>
    <dbReference type="NCBI Taxonomy" id="375"/>
    <lineage>
        <taxon>Bacteria</taxon>
        <taxon>Pseudomonadati</taxon>
        <taxon>Pseudomonadota</taxon>
        <taxon>Alphaproteobacteria</taxon>
        <taxon>Hyphomicrobiales</taxon>
        <taxon>Nitrobacteraceae</taxon>
        <taxon>Bradyrhizobium</taxon>
    </lineage>
</organism>
<evidence type="ECO:0000313" key="2">
    <source>
        <dbReference type="Proteomes" id="UP000181962"/>
    </source>
</evidence>
<accession>A0A1L3FAQ8</accession>
<sequence length="182" mass="21341">MASLRVRNGKWQVQVRRHGHTQQAKSFQSKSDAQRWARQIEAELDRTLIPNDVRSLNTITVAQLLTRYRDNVTNEKARQREALRGFRDPSFRMYRNTLRRTGMALRGRVSPAYAVGCDHTELRDHIAGQFRTGMRWERYRQWEVDHIRPLSSAQTLSELIALCHFSNLQPLWRSENLRKGGA</sequence>